<name>A0A6A5XW33_9PLEO</name>
<feature type="region of interest" description="Disordered" evidence="2">
    <location>
        <begin position="103"/>
        <end position="145"/>
    </location>
</feature>
<feature type="domain" description="SWIM-type" evidence="3">
    <location>
        <begin position="234"/>
        <end position="308"/>
    </location>
</feature>
<dbReference type="EMBL" id="ML978069">
    <property type="protein sequence ID" value="KAF2016454.1"/>
    <property type="molecule type" value="Genomic_DNA"/>
</dbReference>
<keyword evidence="1" id="KW-0863">Zinc-finger</keyword>
<feature type="compositionally biased region" description="Polar residues" evidence="2">
    <location>
        <begin position="121"/>
        <end position="134"/>
    </location>
</feature>
<keyword evidence="1" id="KW-0479">Metal-binding</keyword>
<dbReference type="RefSeq" id="XP_033384793.1">
    <property type="nucleotide sequence ID" value="XM_033528078.1"/>
</dbReference>
<dbReference type="Proteomes" id="UP000799778">
    <property type="component" value="Unassembled WGS sequence"/>
</dbReference>
<reference evidence="4" key="1">
    <citation type="journal article" date="2020" name="Stud. Mycol.">
        <title>101 Dothideomycetes genomes: a test case for predicting lifestyles and emergence of pathogens.</title>
        <authorList>
            <person name="Haridas S."/>
            <person name="Albert R."/>
            <person name="Binder M."/>
            <person name="Bloem J."/>
            <person name="Labutti K."/>
            <person name="Salamov A."/>
            <person name="Andreopoulos B."/>
            <person name="Baker S."/>
            <person name="Barry K."/>
            <person name="Bills G."/>
            <person name="Bluhm B."/>
            <person name="Cannon C."/>
            <person name="Castanera R."/>
            <person name="Culley D."/>
            <person name="Daum C."/>
            <person name="Ezra D."/>
            <person name="Gonzalez J."/>
            <person name="Henrissat B."/>
            <person name="Kuo A."/>
            <person name="Liang C."/>
            <person name="Lipzen A."/>
            <person name="Lutzoni F."/>
            <person name="Magnuson J."/>
            <person name="Mondo S."/>
            <person name="Nolan M."/>
            <person name="Ohm R."/>
            <person name="Pangilinan J."/>
            <person name="Park H.-J."/>
            <person name="Ramirez L."/>
            <person name="Alfaro M."/>
            <person name="Sun H."/>
            <person name="Tritt A."/>
            <person name="Yoshinaga Y."/>
            <person name="Zwiers L.-H."/>
            <person name="Turgeon B."/>
            <person name="Goodwin S."/>
            <person name="Spatafora J."/>
            <person name="Crous P."/>
            <person name="Grigoriev I."/>
        </authorList>
    </citation>
    <scope>NUCLEOTIDE SEQUENCE</scope>
    <source>
        <strain evidence="4">CBS 175.79</strain>
    </source>
</reference>
<dbReference type="InterPro" id="IPR007527">
    <property type="entry name" value="Znf_SWIM"/>
</dbReference>
<protein>
    <recommendedName>
        <fullName evidence="3">SWIM-type domain-containing protein</fullName>
    </recommendedName>
</protein>
<keyword evidence="5" id="KW-1185">Reference proteome</keyword>
<evidence type="ECO:0000313" key="5">
    <source>
        <dbReference type="Proteomes" id="UP000799778"/>
    </source>
</evidence>
<gene>
    <name evidence="4" type="ORF">BU24DRAFT_422798</name>
</gene>
<dbReference type="PROSITE" id="PS50966">
    <property type="entry name" value="ZF_SWIM"/>
    <property type="match status" value="1"/>
</dbReference>
<dbReference type="GO" id="GO:0008270">
    <property type="term" value="F:zinc ion binding"/>
    <property type="evidence" value="ECO:0007669"/>
    <property type="project" value="UniProtKB-KW"/>
</dbReference>
<evidence type="ECO:0000313" key="4">
    <source>
        <dbReference type="EMBL" id="KAF2016454.1"/>
    </source>
</evidence>
<evidence type="ECO:0000259" key="3">
    <source>
        <dbReference type="PROSITE" id="PS50966"/>
    </source>
</evidence>
<sequence>MSSSPSSSLPQPRVFLAQLFNALPVLPLPHQQHQSTVLGTGTSADITANTPTTNSGNILHSATEEDKKQFLTLHVLFPNEFLPALDLLDRRLVTRHRICRPQGEAAATAPHPSNNDDDEAQTGTRARNRPSSLTAPAAQDDRDEPYVDAEMGGTRAVVQGVMDESVQSSTAAPTTTTTNVDEILTKPRASAPEEEQVRGVRGEGGRENDTVYYVRSAQPQKPSRSFDPTPTTTYEVRLQAWNCSCPAFAFAAFPPVHPEPAVMSFDDNNDEGVDGEDAGAGWSFGGMSLGDGMPPVCKHLLACMLAERCPSFGAFVETREVSVKEAAGWAAGWGD</sequence>
<dbReference type="OrthoDB" id="5413281at2759"/>
<proteinExistence type="predicted"/>
<dbReference type="GeneID" id="54285475"/>
<dbReference type="AlphaFoldDB" id="A0A6A5XW33"/>
<organism evidence="4 5">
    <name type="scientific">Aaosphaeria arxii CBS 175.79</name>
    <dbReference type="NCBI Taxonomy" id="1450172"/>
    <lineage>
        <taxon>Eukaryota</taxon>
        <taxon>Fungi</taxon>
        <taxon>Dikarya</taxon>
        <taxon>Ascomycota</taxon>
        <taxon>Pezizomycotina</taxon>
        <taxon>Dothideomycetes</taxon>
        <taxon>Pleosporomycetidae</taxon>
        <taxon>Pleosporales</taxon>
        <taxon>Pleosporales incertae sedis</taxon>
        <taxon>Aaosphaeria</taxon>
    </lineage>
</organism>
<evidence type="ECO:0000256" key="1">
    <source>
        <dbReference type="PROSITE-ProRule" id="PRU00325"/>
    </source>
</evidence>
<keyword evidence="1" id="KW-0862">Zinc</keyword>
<evidence type="ECO:0000256" key="2">
    <source>
        <dbReference type="SAM" id="MobiDB-lite"/>
    </source>
</evidence>
<accession>A0A6A5XW33</accession>